<feature type="compositionally biased region" description="Basic and acidic residues" evidence="1">
    <location>
        <begin position="331"/>
        <end position="359"/>
    </location>
</feature>
<proteinExistence type="predicted"/>
<evidence type="ECO:0000256" key="1">
    <source>
        <dbReference type="SAM" id="MobiDB-lite"/>
    </source>
</evidence>
<dbReference type="STRING" id="576137.A0A1L7WSA6"/>
<keyword evidence="4" id="KW-1185">Reference proteome</keyword>
<feature type="region of interest" description="Disordered" evidence="1">
    <location>
        <begin position="331"/>
        <end position="382"/>
    </location>
</feature>
<feature type="domain" description="C2H2-type" evidence="2">
    <location>
        <begin position="169"/>
        <end position="196"/>
    </location>
</feature>
<dbReference type="SMART" id="SM00355">
    <property type="entry name" value="ZnF_C2H2"/>
    <property type="match status" value="2"/>
</dbReference>
<dbReference type="InterPro" id="IPR013087">
    <property type="entry name" value="Znf_C2H2_type"/>
</dbReference>
<organism evidence="3 4">
    <name type="scientific">Phialocephala subalpina</name>
    <dbReference type="NCBI Taxonomy" id="576137"/>
    <lineage>
        <taxon>Eukaryota</taxon>
        <taxon>Fungi</taxon>
        <taxon>Dikarya</taxon>
        <taxon>Ascomycota</taxon>
        <taxon>Pezizomycotina</taxon>
        <taxon>Leotiomycetes</taxon>
        <taxon>Helotiales</taxon>
        <taxon>Mollisiaceae</taxon>
        <taxon>Phialocephala</taxon>
        <taxon>Phialocephala fortinii species complex</taxon>
    </lineage>
</organism>
<sequence>MLCILQGLHGLQVYANQYRYKHIVAYMDLVVTQKLEVPPHFVLQLEGILKYSKVKATEGLIGSAAVGTSKDENAAERHSSLERFPGLSSLVSNLEGFRNGLKKQDWTQKSIETVSLEVRSSDPSWLSSIRHCYQSVLKDLLNPTFSQRPASVSEEELRKFRDTYRDSAFTCRYPHCDRAAEGFDSSQEREKHEAKHRREYRCDAPTCAYSEMGFATRAQLNRHTRKHDSEIADETRLAEAVRAFKRRRLSFLNHASADPEVLGYTAYLELPVGQFRTADDITEKNGSAIPSCKDLEVLLEPLELAVDVVKIRNSVCDRAMRMLSQARKDRLEEIETEGRDEERKERLKRDAADEEERGRNKANKVKKRKDFSSNKRRESWSR</sequence>
<dbReference type="Proteomes" id="UP000184330">
    <property type="component" value="Unassembled WGS sequence"/>
</dbReference>
<accession>A0A1L7WSA6</accession>
<feature type="domain" description="C2H2-type" evidence="2">
    <location>
        <begin position="200"/>
        <end position="227"/>
    </location>
</feature>
<protein>
    <recommendedName>
        <fullName evidence="2">C2H2-type domain-containing protein</fullName>
    </recommendedName>
</protein>
<evidence type="ECO:0000259" key="2">
    <source>
        <dbReference type="SMART" id="SM00355"/>
    </source>
</evidence>
<gene>
    <name evidence="3" type="ORF">PAC_05523</name>
</gene>
<evidence type="ECO:0000313" key="3">
    <source>
        <dbReference type="EMBL" id="CZR55635.1"/>
    </source>
</evidence>
<dbReference type="EMBL" id="FJOG01000006">
    <property type="protein sequence ID" value="CZR55635.1"/>
    <property type="molecule type" value="Genomic_DNA"/>
</dbReference>
<feature type="compositionally biased region" description="Basic residues" evidence="1">
    <location>
        <begin position="360"/>
        <end position="369"/>
    </location>
</feature>
<name>A0A1L7WSA6_9HELO</name>
<dbReference type="AlphaFoldDB" id="A0A1L7WSA6"/>
<feature type="compositionally biased region" description="Basic and acidic residues" evidence="1">
    <location>
        <begin position="370"/>
        <end position="382"/>
    </location>
</feature>
<evidence type="ECO:0000313" key="4">
    <source>
        <dbReference type="Proteomes" id="UP000184330"/>
    </source>
</evidence>
<reference evidence="3 4" key="1">
    <citation type="submission" date="2016-03" db="EMBL/GenBank/DDBJ databases">
        <authorList>
            <person name="Ploux O."/>
        </authorList>
    </citation>
    <scope>NUCLEOTIDE SEQUENCE [LARGE SCALE GENOMIC DNA]</scope>
    <source>
        <strain evidence="3 4">UAMH 11012</strain>
    </source>
</reference>